<comment type="caution">
    <text evidence="1">The sequence shown here is derived from an EMBL/GenBank/DDBJ whole genome shotgun (WGS) entry which is preliminary data.</text>
</comment>
<proteinExistence type="predicted"/>
<sequence>MLLHCIVLKLQDTSEFEDSASFYSWSEPDSHGSFEEECEPSPVSVLDVAFREDISSSSECLKVVRDGGYDSPEVDDEGFDLNVSSDVDCGDKSVGDFKEKQGLFRAEESRDISYVVAVLTEVEAHMSVMPRTPQPAFSWLVLNPVTIQPQPQVISEMPTLIFINYCFV</sequence>
<organism evidence="1 2">
    <name type="scientific">Lupinus albus</name>
    <name type="common">White lupine</name>
    <name type="synonym">Lupinus termis</name>
    <dbReference type="NCBI Taxonomy" id="3870"/>
    <lineage>
        <taxon>Eukaryota</taxon>
        <taxon>Viridiplantae</taxon>
        <taxon>Streptophyta</taxon>
        <taxon>Embryophyta</taxon>
        <taxon>Tracheophyta</taxon>
        <taxon>Spermatophyta</taxon>
        <taxon>Magnoliopsida</taxon>
        <taxon>eudicotyledons</taxon>
        <taxon>Gunneridae</taxon>
        <taxon>Pentapetalae</taxon>
        <taxon>rosids</taxon>
        <taxon>fabids</taxon>
        <taxon>Fabales</taxon>
        <taxon>Fabaceae</taxon>
        <taxon>Papilionoideae</taxon>
        <taxon>50 kb inversion clade</taxon>
        <taxon>genistoids sensu lato</taxon>
        <taxon>core genistoids</taxon>
        <taxon>Genisteae</taxon>
        <taxon>Lupinus</taxon>
    </lineage>
</organism>
<evidence type="ECO:0000313" key="1">
    <source>
        <dbReference type="EMBL" id="KAE9595211.1"/>
    </source>
</evidence>
<gene>
    <name evidence="1" type="ORF">Lalb_Chr17g0336311</name>
</gene>
<dbReference type="PANTHER" id="PTHR46836">
    <property type="entry name" value="AFADIN"/>
    <property type="match status" value="1"/>
</dbReference>
<dbReference type="AlphaFoldDB" id="A0A6A4P1B6"/>
<evidence type="ECO:0000313" key="2">
    <source>
        <dbReference type="Proteomes" id="UP000447434"/>
    </source>
</evidence>
<dbReference type="PANTHER" id="PTHR46836:SF7">
    <property type="entry name" value="PHOSPHATIDYLINOSITOL N-ACETYGLUCOSAMINLYTRANSFERASE SUBUNIT P-LIKE PROTEIN"/>
    <property type="match status" value="1"/>
</dbReference>
<name>A0A6A4P1B6_LUPAL</name>
<keyword evidence="2" id="KW-1185">Reference proteome</keyword>
<dbReference type="EMBL" id="WOCE01000017">
    <property type="protein sequence ID" value="KAE9595211.1"/>
    <property type="molecule type" value="Genomic_DNA"/>
</dbReference>
<dbReference type="Proteomes" id="UP000447434">
    <property type="component" value="Chromosome 17"/>
</dbReference>
<accession>A0A6A4P1B6</accession>
<protein>
    <submittedName>
        <fullName evidence="1">Uncharacterized protein</fullName>
    </submittedName>
</protein>
<dbReference type="OrthoDB" id="1584003at2759"/>
<reference evidence="2" key="1">
    <citation type="journal article" date="2020" name="Nat. Commun.">
        <title>Genome sequence of the cluster root forming white lupin.</title>
        <authorList>
            <person name="Hufnagel B."/>
            <person name="Marques A."/>
            <person name="Soriano A."/>
            <person name="Marques L."/>
            <person name="Divol F."/>
            <person name="Doumas P."/>
            <person name="Sallet E."/>
            <person name="Mancinotti D."/>
            <person name="Carrere S."/>
            <person name="Marande W."/>
            <person name="Arribat S."/>
            <person name="Keller J."/>
            <person name="Huneau C."/>
            <person name="Blein T."/>
            <person name="Aime D."/>
            <person name="Laguerre M."/>
            <person name="Taylor J."/>
            <person name="Schubert V."/>
            <person name="Nelson M."/>
            <person name="Geu-Flores F."/>
            <person name="Crespi M."/>
            <person name="Gallardo-Guerrero K."/>
            <person name="Delaux P.-M."/>
            <person name="Salse J."/>
            <person name="Berges H."/>
            <person name="Guyot R."/>
            <person name="Gouzy J."/>
            <person name="Peret B."/>
        </authorList>
    </citation>
    <scope>NUCLEOTIDE SEQUENCE [LARGE SCALE GENOMIC DNA]</scope>
    <source>
        <strain evidence="2">cv. Amiga</strain>
    </source>
</reference>